<evidence type="ECO:0008006" key="3">
    <source>
        <dbReference type="Google" id="ProtNLM"/>
    </source>
</evidence>
<gene>
    <name evidence="1" type="ORF">AXI58_09815</name>
</gene>
<name>A0A150FBW8_9BACI</name>
<evidence type="ECO:0000313" key="1">
    <source>
        <dbReference type="EMBL" id="KXZ22283.1"/>
    </source>
</evidence>
<organism evidence="1 2">
    <name type="scientific">Bacillus nakamurai</name>
    <dbReference type="NCBI Taxonomy" id="1793963"/>
    <lineage>
        <taxon>Bacteria</taxon>
        <taxon>Bacillati</taxon>
        <taxon>Bacillota</taxon>
        <taxon>Bacilli</taxon>
        <taxon>Bacillales</taxon>
        <taxon>Bacillaceae</taxon>
        <taxon>Bacillus</taxon>
    </lineage>
</organism>
<proteinExistence type="predicted"/>
<accession>A0A150FBW8</accession>
<dbReference type="STRING" id="1793963.AXI58_09815"/>
<keyword evidence="2" id="KW-1185">Reference proteome</keyword>
<dbReference type="Proteomes" id="UP000075430">
    <property type="component" value="Unassembled WGS sequence"/>
</dbReference>
<dbReference type="AlphaFoldDB" id="A0A150FBW8"/>
<dbReference type="OrthoDB" id="6398375at2"/>
<dbReference type="RefSeq" id="WP_061520628.1">
    <property type="nucleotide sequence ID" value="NZ_JARLZY010000019.1"/>
</dbReference>
<protein>
    <recommendedName>
        <fullName evidence="3">Nudix hydrolase domain-containing protein</fullName>
    </recommendedName>
</protein>
<dbReference type="SUPFAM" id="SSF55811">
    <property type="entry name" value="Nudix"/>
    <property type="match status" value="1"/>
</dbReference>
<reference evidence="2" key="1">
    <citation type="submission" date="2016-02" db="EMBL/GenBank/DDBJ databases">
        <authorList>
            <person name="Dunlap C."/>
        </authorList>
    </citation>
    <scope>NUCLEOTIDE SEQUENCE [LARGE SCALE GENOMIC DNA]</scope>
    <source>
        <strain evidence="2">NRRL B-41092</strain>
    </source>
</reference>
<dbReference type="EMBL" id="LSBA01000005">
    <property type="protein sequence ID" value="KXZ22283.1"/>
    <property type="molecule type" value="Genomic_DNA"/>
</dbReference>
<evidence type="ECO:0000313" key="2">
    <source>
        <dbReference type="Proteomes" id="UP000075430"/>
    </source>
</evidence>
<comment type="caution">
    <text evidence="1">The sequence shown here is derived from an EMBL/GenBank/DDBJ whole genome shotgun (WGS) entry which is preliminary data.</text>
</comment>
<dbReference type="Gene3D" id="3.90.79.10">
    <property type="entry name" value="Nucleoside Triphosphate Pyrophosphohydrolase"/>
    <property type="match status" value="1"/>
</dbReference>
<sequence length="206" mass="23424">MGKMDEIILVAPREDIFQKETLTFQGVNSEDERIVNIMSHIEAHYHEMRRGDAEEDPRFKQPIPYVVIRRDDEVFVYERLAGGGEARLHNKLSLGFGGHMNQIAGAASFSEVLKLNTDRELAEELHINEDDKQNIITLGLINDDENSVGKVHIGILSALQLASGAHVEVKEKDQIAGRWMNISDLKEEDVYQRLETWSQFVADILK</sequence>
<dbReference type="InterPro" id="IPR015797">
    <property type="entry name" value="NUDIX_hydrolase-like_dom_sf"/>
</dbReference>